<dbReference type="EMBL" id="OU895880">
    <property type="protein sequence ID" value="CAG9810913.1"/>
    <property type="molecule type" value="Genomic_DNA"/>
</dbReference>
<evidence type="ECO:0000313" key="3">
    <source>
        <dbReference type="Proteomes" id="UP001153620"/>
    </source>
</evidence>
<dbReference type="Proteomes" id="UP001153620">
    <property type="component" value="Chromosome 4"/>
</dbReference>
<accession>A0A9N9S692</accession>
<reference evidence="2" key="2">
    <citation type="submission" date="2022-10" db="EMBL/GenBank/DDBJ databases">
        <authorList>
            <consortium name="ENA_rothamsted_submissions"/>
            <consortium name="culmorum"/>
            <person name="King R."/>
        </authorList>
    </citation>
    <scope>NUCLEOTIDE SEQUENCE</scope>
</reference>
<keyword evidence="3" id="KW-1185">Reference proteome</keyword>
<gene>
    <name evidence="2" type="ORF">CHIRRI_LOCUS13725</name>
</gene>
<name>A0A9N9S692_9DIPT</name>
<dbReference type="InterPro" id="IPR036047">
    <property type="entry name" value="F-box-like_dom_sf"/>
</dbReference>
<protein>
    <recommendedName>
        <fullName evidence="1">F-box domain-containing protein</fullName>
    </recommendedName>
</protein>
<evidence type="ECO:0000313" key="2">
    <source>
        <dbReference type="EMBL" id="CAG9810913.1"/>
    </source>
</evidence>
<dbReference type="AlphaFoldDB" id="A0A9N9S692"/>
<sequence length="192" mass="22149">MSIKGMSEMIACRRMSQNDVNAQISSLPIEIILKTISLLDDVEDIKNCMLTSKKVRDAILNSSKIMRRMKLVFRCENDFLSGKLEFLAYNGDSIRCLKVIVNGCCEKLMRFMLHHVPNLEKLCFINHNSSDGDFDKLIKFSNFKSFQESPKLTKLKNLCFTCYNFKELMENMMNVDTLEFSTSTVPEKLSKN</sequence>
<dbReference type="Pfam" id="PF00646">
    <property type="entry name" value="F-box"/>
    <property type="match status" value="1"/>
</dbReference>
<evidence type="ECO:0000259" key="1">
    <source>
        <dbReference type="Pfam" id="PF00646"/>
    </source>
</evidence>
<dbReference type="SUPFAM" id="SSF81383">
    <property type="entry name" value="F-box domain"/>
    <property type="match status" value="1"/>
</dbReference>
<organism evidence="2 3">
    <name type="scientific">Chironomus riparius</name>
    <dbReference type="NCBI Taxonomy" id="315576"/>
    <lineage>
        <taxon>Eukaryota</taxon>
        <taxon>Metazoa</taxon>
        <taxon>Ecdysozoa</taxon>
        <taxon>Arthropoda</taxon>
        <taxon>Hexapoda</taxon>
        <taxon>Insecta</taxon>
        <taxon>Pterygota</taxon>
        <taxon>Neoptera</taxon>
        <taxon>Endopterygota</taxon>
        <taxon>Diptera</taxon>
        <taxon>Nematocera</taxon>
        <taxon>Chironomoidea</taxon>
        <taxon>Chironomidae</taxon>
        <taxon>Chironominae</taxon>
        <taxon>Chironomus</taxon>
    </lineage>
</organism>
<proteinExistence type="predicted"/>
<dbReference type="InterPro" id="IPR001810">
    <property type="entry name" value="F-box_dom"/>
</dbReference>
<reference evidence="2" key="1">
    <citation type="submission" date="2022-01" db="EMBL/GenBank/DDBJ databases">
        <authorList>
            <person name="King R."/>
        </authorList>
    </citation>
    <scope>NUCLEOTIDE SEQUENCE</scope>
</reference>
<feature type="domain" description="F-box" evidence="1">
    <location>
        <begin position="24"/>
        <end position="63"/>
    </location>
</feature>